<keyword evidence="4" id="KW-1185">Reference proteome</keyword>
<dbReference type="SUPFAM" id="SSF46934">
    <property type="entry name" value="UBA-like"/>
    <property type="match status" value="1"/>
</dbReference>
<dbReference type="PROSITE" id="PS51140">
    <property type="entry name" value="CUE"/>
    <property type="match status" value="1"/>
</dbReference>
<dbReference type="GO" id="GO:0043130">
    <property type="term" value="F:ubiquitin binding"/>
    <property type="evidence" value="ECO:0007669"/>
    <property type="project" value="InterPro"/>
</dbReference>
<sequence>FQLEGKKGEGGEKGIQTARVRIRAAAMSAAVCGKRLSPFEDVHGSPPLVAKRLRYSTPPTTATTSNTSLPSSADNLLRLIALFPAMDPQLVERVFESCDENMDHAIKSLSNLCLNPSEQNVFTTVDGLFHSDSQPVQGLGSERACAGNSISSEFGQLNGRSDFPADGAEWAEFLVIEMKNASDLDDARTRASRTLEAFEKTVMARSGATAEILYKEVTSLKEQVRELLHENSILKRAVAIQHERQLEQEEKAKELQQLHQLVAQYQEQVKTLELNNYALTLHLRKAEEGSSMPGRFHPDVF</sequence>
<dbReference type="OMA" id="WIMAHAT"/>
<evidence type="ECO:0000259" key="2">
    <source>
        <dbReference type="PROSITE" id="PS51140"/>
    </source>
</evidence>
<reference evidence="3 4" key="1">
    <citation type="journal article" date="2021" name="Nat. Plants">
        <title>The Taxus genome provides insights into paclitaxel biosynthesis.</title>
        <authorList>
            <person name="Xiong X."/>
            <person name="Gou J."/>
            <person name="Liao Q."/>
            <person name="Li Y."/>
            <person name="Zhou Q."/>
            <person name="Bi G."/>
            <person name="Li C."/>
            <person name="Du R."/>
            <person name="Wang X."/>
            <person name="Sun T."/>
            <person name="Guo L."/>
            <person name="Liang H."/>
            <person name="Lu P."/>
            <person name="Wu Y."/>
            <person name="Zhang Z."/>
            <person name="Ro D.K."/>
            <person name="Shang Y."/>
            <person name="Huang S."/>
            <person name="Yan J."/>
        </authorList>
    </citation>
    <scope>NUCLEOTIDE SEQUENCE [LARGE SCALE GENOMIC DNA]</scope>
    <source>
        <strain evidence="3">Ta-2019</strain>
    </source>
</reference>
<evidence type="ECO:0000256" key="1">
    <source>
        <dbReference type="SAM" id="Coils"/>
    </source>
</evidence>
<dbReference type="PANTHER" id="PTHR31245:SF16">
    <property type="entry name" value="UDP-GLUCOSE 6-DEHYDROGENASE"/>
    <property type="match status" value="1"/>
</dbReference>
<feature type="domain" description="CUE" evidence="2">
    <location>
        <begin position="71"/>
        <end position="114"/>
    </location>
</feature>
<dbReference type="Gene3D" id="1.10.8.10">
    <property type="entry name" value="DNA helicase RuvA subunit, C-terminal domain"/>
    <property type="match status" value="1"/>
</dbReference>
<dbReference type="PANTHER" id="PTHR31245">
    <property type="entry name" value="UBIQUITIN SYSTEM COMPONENT CUE PROTEIN"/>
    <property type="match status" value="1"/>
</dbReference>
<dbReference type="InterPro" id="IPR003892">
    <property type="entry name" value="CUE"/>
</dbReference>
<protein>
    <recommendedName>
        <fullName evidence="2">CUE domain-containing protein</fullName>
    </recommendedName>
</protein>
<dbReference type="CDD" id="cd14279">
    <property type="entry name" value="CUE"/>
    <property type="match status" value="1"/>
</dbReference>
<dbReference type="Proteomes" id="UP000824469">
    <property type="component" value="Unassembled WGS sequence"/>
</dbReference>
<evidence type="ECO:0000313" key="4">
    <source>
        <dbReference type="Proteomes" id="UP000824469"/>
    </source>
</evidence>
<feature type="non-terminal residue" evidence="3">
    <location>
        <position position="1"/>
    </location>
</feature>
<dbReference type="AlphaFoldDB" id="A0AA38CQF2"/>
<keyword evidence="1" id="KW-0175">Coiled coil</keyword>
<name>A0AA38CQF2_TAXCH</name>
<organism evidence="3 4">
    <name type="scientific">Taxus chinensis</name>
    <name type="common">Chinese yew</name>
    <name type="synonym">Taxus wallichiana var. chinensis</name>
    <dbReference type="NCBI Taxonomy" id="29808"/>
    <lineage>
        <taxon>Eukaryota</taxon>
        <taxon>Viridiplantae</taxon>
        <taxon>Streptophyta</taxon>
        <taxon>Embryophyta</taxon>
        <taxon>Tracheophyta</taxon>
        <taxon>Spermatophyta</taxon>
        <taxon>Pinopsida</taxon>
        <taxon>Pinidae</taxon>
        <taxon>Conifers II</taxon>
        <taxon>Cupressales</taxon>
        <taxon>Taxaceae</taxon>
        <taxon>Taxus</taxon>
    </lineage>
</organism>
<evidence type="ECO:0000313" key="3">
    <source>
        <dbReference type="EMBL" id="KAH9302683.1"/>
    </source>
</evidence>
<dbReference type="EMBL" id="JAHRHJ020000009">
    <property type="protein sequence ID" value="KAH9302683.1"/>
    <property type="molecule type" value="Genomic_DNA"/>
</dbReference>
<proteinExistence type="predicted"/>
<comment type="caution">
    <text evidence="3">The sequence shown here is derived from an EMBL/GenBank/DDBJ whole genome shotgun (WGS) entry which is preliminary data.</text>
</comment>
<dbReference type="InterPro" id="IPR009060">
    <property type="entry name" value="UBA-like_sf"/>
</dbReference>
<gene>
    <name evidence="3" type="ORF">KI387_014266</name>
</gene>
<accession>A0AA38CQF2</accession>
<feature type="coiled-coil region" evidence="1">
    <location>
        <begin position="210"/>
        <end position="275"/>
    </location>
</feature>